<dbReference type="PANTHER" id="PTHR36011">
    <property type="entry name" value="BAT2 DOMAIN PROTEIN"/>
    <property type="match status" value="1"/>
</dbReference>
<dbReference type="AlphaFoldDB" id="A0AAW1NYV3"/>
<organism evidence="3 4">
    <name type="scientific">Symbiochloris irregularis</name>
    <dbReference type="NCBI Taxonomy" id="706552"/>
    <lineage>
        <taxon>Eukaryota</taxon>
        <taxon>Viridiplantae</taxon>
        <taxon>Chlorophyta</taxon>
        <taxon>core chlorophytes</taxon>
        <taxon>Trebouxiophyceae</taxon>
        <taxon>Trebouxiales</taxon>
        <taxon>Trebouxiaceae</taxon>
        <taxon>Symbiochloris</taxon>
    </lineage>
</organism>
<evidence type="ECO:0000256" key="1">
    <source>
        <dbReference type="SAM" id="MobiDB-lite"/>
    </source>
</evidence>
<protein>
    <recommendedName>
        <fullName evidence="2">DUF7798 domain-containing protein</fullName>
    </recommendedName>
</protein>
<sequence length="289" mass="30822">MMEDMHLHEGDATESQGVSEQCSAVSLSDSSLAGRSRRVGAMLESSFEELSRQARGLLQNEHAALSASTSSTGDLTQHQGAADEQTFEHAFLVHGGQQVVEELEALGSDCARQLKRLRTRLPLEGQASLDALASTLGPYFDIQNDLEGDQALTNDASNGPLGQGHAVIAHLCGEGIGKTEELVAEAKLQRAGSPAFQAAQVRVQGLGAEALAEVASLCLERLLALGRSLAASTRYGKPTDDGIQWPQDPTAVTAMLRGQGRRMLEDVEALGQAFLDALAELYPIYKERK</sequence>
<evidence type="ECO:0000259" key="2">
    <source>
        <dbReference type="Pfam" id="PF25074"/>
    </source>
</evidence>
<feature type="region of interest" description="Disordered" evidence="1">
    <location>
        <begin position="1"/>
        <end position="21"/>
    </location>
</feature>
<dbReference type="EMBL" id="JALJOQ010000102">
    <property type="protein sequence ID" value="KAK9798115.1"/>
    <property type="molecule type" value="Genomic_DNA"/>
</dbReference>
<evidence type="ECO:0000313" key="3">
    <source>
        <dbReference type="EMBL" id="KAK9798115.1"/>
    </source>
</evidence>
<feature type="compositionally biased region" description="Basic and acidic residues" evidence="1">
    <location>
        <begin position="1"/>
        <end position="11"/>
    </location>
</feature>
<evidence type="ECO:0000313" key="4">
    <source>
        <dbReference type="Proteomes" id="UP001465755"/>
    </source>
</evidence>
<dbReference type="Proteomes" id="UP001465755">
    <property type="component" value="Unassembled WGS sequence"/>
</dbReference>
<feature type="domain" description="DUF7798" evidence="2">
    <location>
        <begin position="86"/>
        <end position="285"/>
    </location>
</feature>
<dbReference type="Pfam" id="PF25074">
    <property type="entry name" value="DUF7798"/>
    <property type="match status" value="1"/>
</dbReference>
<dbReference type="InterPro" id="IPR056700">
    <property type="entry name" value="DUF7798"/>
</dbReference>
<gene>
    <name evidence="3" type="ORF">WJX73_000135</name>
</gene>
<reference evidence="3 4" key="1">
    <citation type="journal article" date="2024" name="Nat. Commun.">
        <title>Phylogenomics reveals the evolutionary origins of lichenization in chlorophyte algae.</title>
        <authorList>
            <person name="Puginier C."/>
            <person name="Libourel C."/>
            <person name="Otte J."/>
            <person name="Skaloud P."/>
            <person name="Haon M."/>
            <person name="Grisel S."/>
            <person name="Petersen M."/>
            <person name="Berrin J.G."/>
            <person name="Delaux P.M."/>
            <person name="Dal Grande F."/>
            <person name="Keller J."/>
        </authorList>
    </citation>
    <scope>NUCLEOTIDE SEQUENCE [LARGE SCALE GENOMIC DNA]</scope>
    <source>
        <strain evidence="3 4">SAG 2036</strain>
    </source>
</reference>
<proteinExistence type="predicted"/>
<name>A0AAW1NYV3_9CHLO</name>
<keyword evidence="4" id="KW-1185">Reference proteome</keyword>
<accession>A0AAW1NYV3</accession>
<dbReference type="PANTHER" id="PTHR36011:SF1">
    <property type="entry name" value="BAT2 DOMAIN PROTEIN"/>
    <property type="match status" value="1"/>
</dbReference>
<comment type="caution">
    <text evidence="3">The sequence shown here is derived from an EMBL/GenBank/DDBJ whole genome shotgun (WGS) entry which is preliminary data.</text>
</comment>